<keyword evidence="2" id="KW-1185">Reference proteome</keyword>
<evidence type="ECO:0000313" key="2">
    <source>
        <dbReference type="Proteomes" id="UP000305067"/>
    </source>
</evidence>
<dbReference type="Proteomes" id="UP000305067">
    <property type="component" value="Unassembled WGS sequence"/>
</dbReference>
<sequence>MFSRLLATPLRKASVAVAATTGAGLTYVASQSTLIHPLPTDDPIFSTPSYRKLNPHSNPVNDDRVTREIPLNTIRPELLESDEKLTLALCQATWSQAGFSPLRGFWTLRHSGPATAHQLWTADQCSKATYEPGTEITNAFTVLTNSPEEITVRFGDIPANSGLRPLDGLFAIEAKMDKERGVAKFTYTTLAWKGDEKVEGGGKAVPLPADAVHWLAARLWMTLASGKLQK</sequence>
<gene>
    <name evidence="1" type="ORF">BDV98DRAFT_610967</name>
</gene>
<accession>A0A5C3R152</accession>
<organism evidence="1 2">
    <name type="scientific">Pterulicium gracile</name>
    <dbReference type="NCBI Taxonomy" id="1884261"/>
    <lineage>
        <taxon>Eukaryota</taxon>
        <taxon>Fungi</taxon>
        <taxon>Dikarya</taxon>
        <taxon>Basidiomycota</taxon>
        <taxon>Agaricomycotina</taxon>
        <taxon>Agaricomycetes</taxon>
        <taxon>Agaricomycetidae</taxon>
        <taxon>Agaricales</taxon>
        <taxon>Pleurotineae</taxon>
        <taxon>Pterulaceae</taxon>
        <taxon>Pterulicium</taxon>
    </lineage>
</organism>
<proteinExistence type="predicted"/>
<reference evidence="1 2" key="1">
    <citation type="journal article" date="2019" name="Nat. Ecol. Evol.">
        <title>Megaphylogeny resolves global patterns of mushroom evolution.</title>
        <authorList>
            <person name="Varga T."/>
            <person name="Krizsan K."/>
            <person name="Foldi C."/>
            <person name="Dima B."/>
            <person name="Sanchez-Garcia M."/>
            <person name="Sanchez-Ramirez S."/>
            <person name="Szollosi G.J."/>
            <person name="Szarkandi J.G."/>
            <person name="Papp V."/>
            <person name="Albert L."/>
            <person name="Andreopoulos W."/>
            <person name="Angelini C."/>
            <person name="Antonin V."/>
            <person name="Barry K.W."/>
            <person name="Bougher N.L."/>
            <person name="Buchanan P."/>
            <person name="Buyck B."/>
            <person name="Bense V."/>
            <person name="Catcheside P."/>
            <person name="Chovatia M."/>
            <person name="Cooper J."/>
            <person name="Damon W."/>
            <person name="Desjardin D."/>
            <person name="Finy P."/>
            <person name="Geml J."/>
            <person name="Haridas S."/>
            <person name="Hughes K."/>
            <person name="Justo A."/>
            <person name="Karasinski D."/>
            <person name="Kautmanova I."/>
            <person name="Kiss B."/>
            <person name="Kocsube S."/>
            <person name="Kotiranta H."/>
            <person name="LaButti K.M."/>
            <person name="Lechner B.E."/>
            <person name="Liimatainen K."/>
            <person name="Lipzen A."/>
            <person name="Lukacs Z."/>
            <person name="Mihaltcheva S."/>
            <person name="Morgado L.N."/>
            <person name="Niskanen T."/>
            <person name="Noordeloos M.E."/>
            <person name="Ohm R.A."/>
            <person name="Ortiz-Santana B."/>
            <person name="Ovrebo C."/>
            <person name="Racz N."/>
            <person name="Riley R."/>
            <person name="Savchenko A."/>
            <person name="Shiryaev A."/>
            <person name="Soop K."/>
            <person name="Spirin V."/>
            <person name="Szebenyi C."/>
            <person name="Tomsovsky M."/>
            <person name="Tulloss R.E."/>
            <person name="Uehling J."/>
            <person name="Grigoriev I.V."/>
            <person name="Vagvolgyi C."/>
            <person name="Papp T."/>
            <person name="Martin F.M."/>
            <person name="Miettinen O."/>
            <person name="Hibbett D.S."/>
            <person name="Nagy L.G."/>
        </authorList>
    </citation>
    <scope>NUCLEOTIDE SEQUENCE [LARGE SCALE GENOMIC DNA]</scope>
    <source>
        <strain evidence="1 2">CBS 309.79</strain>
    </source>
</reference>
<evidence type="ECO:0000313" key="1">
    <source>
        <dbReference type="EMBL" id="TFL04434.1"/>
    </source>
</evidence>
<protein>
    <submittedName>
        <fullName evidence="1">Uncharacterized protein</fullName>
    </submittedName>
</protein>
<name>A0A5C3R152_9AGAR</name>
<dbReference type="OrthoDB" id="4436466at2759"/>
<dbReference type="STRING" id="1884261.A0A5C3R152"/>
<dbReference type="AlphaFoldDB" id="A0A5C3R152"/>
<dbReference type="EMBL" id="ML178818">
    <property type="protein sequence ID" value="TFL04434.1"/>
    <property type="molecule type" value="Genomic_DNA"/>
</dbReference>